<dbReference type="PROSITE" id="PS00661">
    <property type="entry name" value="FERM_2"/>
    <property type="match status" value="1"/>
</dbReference>
<evidence type="ECO:0000259" key="13">
    <source>
        <dbReference type="PROSITE" id="PS51377"/>
    </source>
</evidence>
<dbReference type="GO" id="GO:0005856">
    <property type="term" value="C:cytoskeleton"/>
    <property type="evidence" value="ECO:0007669"/>
    <property type="project" value="UniProtKB-SubCell"/>
</dbReference>
<feature type="domain" description="PDZ" evidence="12">
    <location>
        <begin position="1845"/>
        <end position="1926"/>
    </location>
</feature>
<feature type="compositionally biased region" description="Polar residues" evidence="8">
    <location>
        <begin position="251"/>
        <end position="264"/>
    </location>
</feature>
<keyword evidence="6" id="KW-0206">Cytoskeleton</keyword>
<dbReference type="PRINTS" id="PR00935">
    <property type="entry name" value="BAND41"/>
</dbReference>
<dbReference type="CDD" id="cd14473">
    <property type="entry name" value="FERM_B-lobe"/>
    <property type="match status" value="1"/>
</dbReference>
<dbReference type="InterPro" id="IPR011993">
    <property type="entry name" value="PH-like_dom_sf"/>
</dbReference>
<feature type="compositionally biased region" description="Basic and acidic residues" evidence="8">
    <location>
        <begin position="1631"/>
        <end position="1642"/>
    </location>
</feature>
<evidence type="ECO:0000256" key="1">
    <source>
        <dbReference type="ARBA" id="ARBA00004123"/>
    </source>
</evidence>
<feature type="region of interest" description="Disordered" evidence="8">
    <location>
        <begin position="1574"/>
        <end position="1614"/>
    </location>
</feature>
<dbReference type="Gene3D" id="2.30.42.10">
    <property type="match status" value="4"/>
</dbReference>
<feature type="region of interest" description="Disordered" evidence="8">
    <location>
        <begin position="1631"/>
        <end position="1650"/>
    </location>
</feature>
<dbReference type="InterPro" id="IPR019748">
    <property type="entry name" value="FERM_central"/>
</dbReference>
<dbReference type="InterPro" id="IPR011019">
    <property type="entry name" value="KIND_dom"/>
</dbReference>
<dbReference type="SUPFAM" id="SSF47031">
    <property type="entry name" value="Second domain of FERM"/>
    <property type="match status" value="1"/>
</dbReference>
<reference evidence="14 15" key="1">
    <citation type="submission" date="2024-04" db="EMBL/GenBank/DDBJ databases">
        <authorList>
            <consortium name="Genoscope - CEA"/>
            <person name="William W."/>
        </authorList>
    </citation>
    <scope>NUCLEOTIDE SEQUENCE [LARGE SCALE GENOMIC DNA]</scope>
</reference>
<dbReference type="CDD" id="cd06694">
    <property type="entry name" value="PDZ1_PTPN13_FRMPD2-like"/>
    <property type="match status" value="1"/>
</dbReference>
<dbReference type="InterPro" id="IPR019747">
    <property type="entry name" value="FERM_CS"/>
</dbReference>
<dbReference type="Proteomes" id="UP001497497">
    <property type="component" value="Unassembled WGS sequence"/>
</dbReference>
<dbReference type="PROSITE" id="PS50106">
    <property type="entry name" value="PDZ"/>
    <property type="match status" value="4"/>
</dbReference>
<dbReference type="InterPro" id="IPR016130">
    <property type="entry name" value="Tyr_Pase_AS"/>
</dbReference>
<feature type="domain" description="PDZ" evidence="12">
    <location>
        <begin position="1412"/>
        <end position="1499"/>
    </location>
</feature>
<comment type="similarity">
    <text evidence="3">Belongs to the protein-tyrosine phosphatase family. Non-receptor class subfamily.</text>
</comment>
<dbReference type="InterPro" id="IPR000242">
    <property type="entry name" value="PTP_cat"/>
</dbReference>
<feature type="domain" description="Tyrosine-protein phosphatase" evidence="9">
    <location>
        <begin position="2231"/>
        <end position="2487"/>
    </location>
</feature>
<evidence type="ECO:0000256" key="4">
    <source>
        <dbReference type="ARBA" id="ARBA00022490"/>
    </source>
</evidence>
<evidence type="ECO:0000259" key="11">
    <source>
        <dbReference type="PROSITE" id="PS50057"/>
    </source>
</evidence>
<dbReference type="PROSITE" id="PS50056">
    <property type="entry name" value="TYR_PHOSPHATASE_2"/>
    <property type="match status" value="1"/>
</dbReference>
<keyword evidence="4" id="KW-0963">Cytoplasm</keyword>
<feature type="compositionally biased region" description="Basic residues" evidence="8">
    <location>
        <begin position="208"/>
        <end position="238"/>
    </location>
</feature>
<feature type="region of interest" description="Disordered" evidence="8">
    <location>
        <begin position="1710"/>
        <end position="1729"/>
    </location>
</feature>
<dbReference type="InterPro" id="IPR000299">
    <property type="entry name" value="FERM_domain"/>
</dbReference>
<dbReference type="PRINTS" id="PR00700">
    <property type="entry name" value="PRTYPHPHTASE"/>
</dbReference>
<dbReference type="Gene3D" id="3.90.190.10">
    <property type="entry name" value="Protein tyrosine phosphatase superfamily"/>
    <property type="match status" value="1"/>
</dbReference>
<feature type="domain" description="PDZ" evidence="12">
    <location>
        <begin position="1022"/>
        <end position="1108"/>
    </location>
</feature>
<feature type="region of interest" description="Disordered" evidence="8">
    <location>
        <begin position="865"/>
        <end position="928"/>
    </location>
</feature>
<feature type="compositionally biased region" description="Acidic residues" evidence="8">
    <location>
        <begin position="867"/>
        <end position="882"/>
    </location>
</feature>
<feature type="domain" description="Tyrosine specific protein phosphatases" evidence="10">
    <location>
        <begin position="2409"/>
        <end position="2478"/>
    </location>
</feature>
<dbReference type="SMART" id="SM01196">
    <property type="entry name" value="FERM_C"/>
    <property type="match status" value="1"/>
</dbReference>
<dbReference type="SUPFAM" id="SSF54236">
    <property type="entry name" value="Ubiquitin-like"/>
    <property type="match status" value="1"/>
</dbReference>
<evidence type="ECO:0000313" key="15">
    <source>
        <dbReference type="Proteomes" id="UP001497497"/>
    </source>
</evidence>
<dbReference type="Pfam" id="PF09379">
    <property type="entry name" value="FERM_N"/>
    <property type="match status" value="1"/>
</dbReference>
<dbReference type="SUPFAM" id="SSF52799">
    <property type="entry name" value="(Phosphotyrosine protein) phosphatases II"/>
    <property type="match status" value="1"/>
</dbReference>
<feature type="domain" description="KIND" evidence="13">
    <location>
        <begin position="9"/>
        <end position="193"/>
    </location>
</feature>
<evidence type="ECO:0000256" key="6">
    <source>
        <dbReference type="ARBA" id="ARBA00023212"/>
    </source>
</evidence>
<protein>
    <recommendedName>
        <fullName evidence="16">Tyrosine-protein phosphatase non-receptor type 13</fullName>
    </recommendedName>
</protein>
<evidence type="ECO:0000256" key="5">
    <source>
        <dbReference type="ARBA" id="ARBA00022737"/>
    </source>
</evidence>
<evidence type="ECO:0000259" key="10">
    <source>
        <dbReference type="PROSITE" id="PS50056"/>
    </source>
</evidence>
<organism evidence="14 15">
    <name type="scientific">Lymnaea stagnalis</name>
    <name type="common">Great pond snail</name>
    <name type="synonym">Helix stagnalis</name>
    <dbReference type="NCBI Taxonomy" id="6523"/>
    <lineage>
        <taxon>Eukaryota</taxon>
        <taxon>Metazoa</taxon>
        <taxon>Spiralia</taxon>
        <taxon>Lophotrochozoa</taxon>
        <taxon>Mollusca</taxon>
        <taxon>Gastropoda</taxon>
        <taxon>Heterobranchia</taxon>
        <taxon>Euthyneura</taxon>
        <taxon>Panpulmonata</taxon>
        <taxon>Hygrophila</taxon>
        <taxon>Lymnaeoidea</taxon>
        <taxon>Lymnaeidae</taxon>
        <taxon>Lymnaea</taxon>
    </lineage>
</organism>
<dbReference type="InterPro" id="IPR029021">
    <property type="entry name" value="Prot-tyrosine_phosphatase-like"/>
</dbReference>
<dbReference type="Gene3D" id="2.30.29.30">
    <property type="entry name" value="Pleckstrin-homology domain (PH domain)/Phosphotyrosine-binding domain (PTB)"/>
    <property type="match status" value="1"/>
</dbReference>
<evidence type="ECO:0000256" key="8">
    <source>
        <dbReference type="SAM" id="MobiDB-lite"/>
    </source>
</evidence>
<dbReference type="Pfam" id="PF00595">
    <property type="entry name" value="PDZ"/>
    <property type="match status" value="4"/>
</dbReference>
<feature type="domain" description="PDZ" evidence="12">
    <location>
        <begin position="2025"/>
        <end position="2111"/>
    </location>
</feature>
<evidence type="ECO:0000256" key="7">
    <source>
        <dbReference type="ARBA" id="ARBA00023242"/>
    </source>
</evidence>
<dbReference type="InterPro" id="IPR001478">
    <property type="entry name" value="PDZ"/>
</dbReference>
<dbReference type="InterPro" id="IPR029071">
    <property type="entry name" value="Ubiquitin-like_domsf"/>
</dbReference>
<evidence type="ECO:0000313" key="14">
    <source>
        <dbReference type="EMBL" id="CAL1543398.1"/>
    </source>
</evidence>
<dbReference type="InterPro" id="IPR014352">
    <property type="entry name" value="FERM/acyl-CoA-bd_prot_sf"/>
</dbReference>
<evidence type="ECO:0008006" key="16">
    <source>
        <dbReference type="Google" id="ProtNLM"/>
    </source>
</evidence>
<dbReference type="InterPro" id="IPR000387">
    <property type="entry name" value="Tyr_Pase_dom"/>
</dbReference>
<comment type="subcellular location">
    <subcellularLocation>
        <location evidence="2">Cytoplasm</location>
        <location evidence="2">Cytoskeleton</location>
    </subcellularLocation>
    <subcellularLocation>
        <location evidence="1">Nucleus</location>
    </subcellularLocation>
</comment>
<dbReference type="InterPro" id="IPR003595">
    <property type="entry name" value="Tyr_Pase_cat"/>
</dbReference>
<feature type="region of interest" description="Disordered" evidence="8">
    <location>
        <begin position="988"/>
        <end position="1007"/>
    </location>
</feature>
<feature type="compositionally biased region" description="Polar residues" evidence="8">
    <location>
        <begin position="2137"/>
        <end position="2148"/>
    </location>
</feature>
<dbReference type="Pfam" id="PF16474">
    <property type="entry name" value="KIND"/>
    <property type="match status" value="1"/>
</dbReference>
<dbReference type="InterPro" id="IPR052074">
    <property type="entry name" value="NonRcpt_TyrProt_Phosphatase"/>
</dbReference>
<feature type="compositionally biased region" description="Low complexity" evidence="8">
    <location>
        <begin position="1712"/>
        <end position="1724"/>
    </location>
</feature>
<dbReference type="PROSITE" id="PS00383">
    <property type="entry name" value="TYR_PHOSPHATASE_1"/>
    <property type="match status" value="1"/>
</dbReference>
<dbReference type="Gene3D" id="1.10.510.10">
    <property type="entry name" value="Transferase(Phosphotransferase) domain 1"/>
    <property type="match status" value="1"/>
</dbReference>
<dbReference type="SMART" id="SM00194">
    <property type="entry name" value="PTPc"/>
    <property type="match status" value="1"/>
</dbReference>
<dbReference type="SMART" id="SM00750">
    <property type="entry name" value="KIND"/>
    <property type="match status" value="1"/>
</dbReference>
<evidence type="ECO:0000256" key="2">
    <source>
        <dbReference type="ARBA" id="ARBA00004245"/>
    </source>
</evidence>
<dbReference type="GO" id="GO:0005634">
    <property type="term" value="C:nucleus"/>
    <property type="evidence" value="ECO:0007669"/>
    <property type="project" value="UniProtKB-SubCell"/>
</dbReference>
<dbReference type="CDD" id="cd06696">
    <property type="entry name" value="PDZ4_PTPN13-like"/>
    <property type="match status" value="1"/>
</dbReference>
<dbReference type="SMART" id="SM00404">
    <property type="entry name" value="PTPc_motif"/>
    <property type="match status" value="1"/>
</dbReference>
<dbReference type="PROSITE" id="PS50057">
    <property type="entry name" value="FERM_3"/>
    <property type="match status" value="1"/>
</dbReference>
<feature type="compositionally biased region" description="Basic and acidic residues" evidence="8">
    <location>
        <begin position="239"/>
        <end position="248"/>
    </location>
</feature>
<dbReference type="PROSITE" id="PS51377">
    <property type="entry name" value="KIND"/>
    <property type="match status" value="1"/>
</dbReference>
<dbReference type="Pfam" id="PF00373">
    <property type="entry name" value="FERM_M"/>
    <property type="match status" value="1"/>
</dbReference>
<dbReference type="SUPFAM" id="SSF50729">
    <property type="entry name" value="PH domain-like"/>
    <property type="match status" value="1"/>
</dbReference>
<dbReference type="GO" id="GO:0004725">
    <property type="term" value="F:protein tyrosine phosphatase activity"/>
    <property type="evidence" value="ECO:0007669"/>
    <property type="project" value="InterPro"/>
</dbReference>
<feature type="region of interest" description="Disordered" evidence="8">
    <location>
        <begin position="1940"/>
        <end position="1967"/>
    </location>
</feature>
<dbReference type="EMBL" id="CAXITT010000546">
    <property type="protein sequence ID" value="CAL1543398.1"/>
    <property type="molecule type" value="Genomic_DNA"/>
</dbReference>
<dbReference type="InterPro" id="IPR036034">
    <property type="entry name" value="PDZ_sf"/>
</dbReference>
<dbReference type="SUPFAM" id="SSF50156">
    <property type="entry name" value="PDZ domain-like"/>
    <property type="match status" value="4"/>
</dbReference>
<accession>A0AAV2IC68</accession>
<evidence type="ECO:0000259" key="9">
    <source>
        <dbReference type="PROSITE" id="PS50055"/>
    </source>
</evidence>
<dbReference type="InterPro" id="IPR019749">
    <property type="entry name" value="Band_41_domain"/>
</dbReference>
<dbReference type="Gene3D" id="3.10.20.90">
    <property type="entry name" value="Phosphatidylinositol 3-kinase Catalytic Subunit, Chain A, domain 1"/>
    <property type="match status" value="1"/>
</dbReference>
<feature type="region of interest" description="Disordered" evidence="8">
    <location>
        <begin position="2131"/>
        <end position="2153"/>
    </location>
</feature>
<dbReference type="PANTHER" id="PTHR46900">
    <property type="entry name" value="TYROSINE-PROTEIN PHOSPHATASE NON-RECEPTOR TYPE 13"/>
    <property type="match status" value="1"/>
</dbReference>
<evidence type="ECO:0000259" key="12">
    <source>
        <dbReference type="PROSITE" id="PS50106"/>
    </source>
</evidence>
<evidence type="ECO:0000256" key="3">
    <source>
        <dbReference type="ARBA" id="ARBA00009649"/>
    </source>
</evidence>
<feature type="compositionally biased region" description="Acidic residues" evidence="8">
    <location>
        <begin position="902"/>
        <end position="911"/>
    </location>
</feature>
<keyword evidence="7" id="KW-0539">Nucleus</keyword>
<dbReference type="CDD" id="cd17101">
    <property type="entry name" value="FERM_F1_PTPN13_like"/>
    <property type="match status" value="1"/>
</dbReference>
<dbReference type="Pfam" id="PF00102">
    <property type="entry name" value="Y_phosphatase"/>
    <property type="match status" value="1"/>
</dbReference>
<dbReference type="InterPro" id="IPR035963">
    <property type="entry name" value="FERM_2"/>
</dbReference>
<dbReference type="PANTHER" id="PTHR46900:SF2">
    <property type="entry name" value="TYROSINE-PROTEIN PHOSPHATASE NON-RECEPTOR TYPE 13"/>
    <property type="match status" value="1"/>
</dbReference>
<comment type="caution">
    <text evidence="14">The sequence shown here is derived from an EMBL/GenBank/DDBJ whole genome shotgun (WGS) entry which is preliminary data.</text>
</comment>
<feature type="region of interest" description="Disordered" evidence="8">
    <location>
        <begin position="1993"/>
        <end position="2017"/>
    </location>
</feature>
<proteinExistence type="inferred from homology"/>
<dbReference type="InterPro" id="IPR018980">
    <property type="entry name" value="FERM_PH-like_C"/>
</dbReference>
<dbReference type="SMART" id="SM00228">
    <property type="entry name" value="PDZ"/>
    <property type="match status" value="4"/>
</dbReference>
<dbReference type="SMART" id="SM00295">
    <property type="entry name" value="B41"/>
    <property type="match status" value="1"/>
</dbReference>
<sequence length="2497" mass="279622">MPSLTSLPLSLSEILEAQGGPLRELEIWALLCQCAEALQDLIIKGEPVEEAFRHMITPNSLLVRDNGTVVLAEVNQNLHGSLYMAPEFEHTTRQLLSDTAFEKMFVYSLGRTLQVASEFGLKENEVLSISYDLDSLLQAMSERNGAVRLSLMHILEACALQASQHPNKPPHSYTLSKLYKSVLSSNPRRSSHETSTRSSLHTMTVRSCRARKPRPHVRHRHDNQRSWSRSRSRSRSRSHSRERGERDSGILTASYQGSTPPQKSVDQREQSINREAKAINAPALFNIHLLNTSMTSTGSENSEFQPRPFQASAYSAAHSVQGLLGLRQGSPAYQKYIQLKERQIRLRQARTGKQTSILDDVRSRLMTPTLMSYENMTETHSMASLMSYTLGTYKPGLQSQLGSNAALNYSKETDSSSQMSLLLNSGDYGDTLRAEEMPVAVLSFDPTWLNLEMPTQQTVHDVQQEQSARPVLKKQQQQLSPEVAETQELKIKPMPSVIAKPKDYYGPEFIHNDKKPTTRIAMPLQGDSVKNAALARRVTVVHLTGQKLEVILDPSTTGRQLFDTVIPCLELDDFFFFGLTYICEGEHFFMDGDTKLHKVAPEGWKEGPKSHLPPVNFTLYVRVKFYPESLTDFRHTSSYHLLYLQLRKDVIEERLTYNSDTLSRLAGLALQVEYGDYNEAEMGQGYFLAEHYVSFKAIRRFGGSYVEINAIREHKNCKGIAESQAEIEYIKHVRHLPEYGIHFHRLFKNKSNTDSFMWIGLSQHCLVLAEPEVQGRSIIQDYPWNAILKISFNKRRFSIQPKIEVAKGKPPKINFYTNSYRKGRYLLQFSTDQHRFQIRMRTRPSNIETLAGDFSVELVPQTADTGVGDDDIGVDGDDIGVDGDDKVIPPPSYVDPSLQALPDDDDDDLEGDWGGQPMAHSEHPLQYRSPPPYQPPSMALILGGSHVFPELNPLQLHASMTDLTSGAFNEHQLLQLLDLRSESPSLDSALANEKTDYEEPSPPYPKQQFFKSESQIGRLIFEVTLEKEGNHGIGITIVGGETTNSLDLGIFVKSIVPGGPAEKDGRIMPGDRLIAIGGVSLEGKQHHEAVELIRDGGPQITLLVSQIRPPGTIKKRSPHEEHADFKKKLTNSLIEYRSNKNGHNSIYEEKDLFGSSADDFLQFDDFVHRPRTRSSSFSDQFCYSDEENYDLEPPGFGLHPATSASHTLPTYRPLPEYVSNLNSTIHHTKTSPNKLAHDLDNKAVGADNERTDLDELGTVLVNHIDPVSKTHLSRHQIMNTSLHFDNDKPQIPENDTVLKLPGNEELSYKLDFLSNDWSPEGASTAQADFYHGQLTKEEEDALQMLGDIAALDDNDSSSDSDFDTAVKKTIEGPLTKTIVSNKTVNVSNPVIGRGPAEKPFSETQKASDVIYEIILERSDLGFGIVACDIATSDTDNPVNGVYIKNILGGSSAERGGILAPGDKILEIAGKSIEGYTSVQVHDLLNATPDLTTIKVSRPVHRDAVLTSKKDIRDNNQNDLNLQFPYPTHLDLHDIESEQKNHYLQPHQVFEPIHSAPATKERPKAMTLLEIMTSTPNGRFKQERKPDNDPPPVLLLGDSESNTQSDVDSDVLDSSRSELEGIYKNAELLLGEESRQHKERMTDDPSSDNPTVIEAGYSRKYHRKTPENVLDYETNEGGDDTYSVCTYDESSEFTQQLQALKNALDERLAVELSSSKSSENSPTDSVMQSPGKIMDQRRKSLLRQGNVELIPHQDDHDDDDDVVVTMYGNKTAYTPSSDSEDVAGTSVKDRASLFEGKDSKKTEEAIGPEVGNYSYLEVHFTLIYMQRNYFLKYCYLWVVMMFQVLEITLRKKPEAGFGFTVAGGVNTGGCYIKQLVSDPAVSDGRLRPGDKILKVNGKDTTNMSHVEAVTLLRKVHDVANLQLLRYPSSFEIQERLNSSKIPAVQQPLKRPVDPAPNRTKPPSLKDVQQSVRELVKTLDTPKAIIKPYDYRGRTSDDVASSNVGSELESHSAQLDDDSHQERGVLTIELFKPDNSPTSLGISVIERNYNGERGIYVKRLKVGGTAHKDGRLQAGDRILQVNETPFDGVHQRKAVTILREAGERVVFKVIRLNATDDDISSLAEDALSLMERKKESTNAHRNQTNGTQEIRGNKWDPRNKRCKNFILINSFIADSGAGGRYKSPRTLDLDVPVLLTDDWLNDVPLLHMPQNQTKDHVPQLLQSLADLVEGGEPHEEFKNLHHLKEAGPCDVGKLRHNKSKNRYRNVLPYDQNRVVLLNSGNDYINASHISLKVGEATLKYIACQGPVSESVSDFWLMMWQEKTNVIVMLTQAFEAGKIKCHSYWPQSKQEILDVDNGRLRVQQIRSYQLQALEVVQMTIEEINTGAGREITLLQYTAWPDHGVPDTALPLLKLLQLIHLFEQGSAPVVHCSAGIGRTGTLIAIDAALAAIEHGDEFDLLGIVCNLRNQRHGMIQTTDQYLFCYTACMEALLSLEEDLSQ</sequence>
<gene>
    <name evidence="14" type="ORF">GSLYS_00016932001</name>
</gene>
<keyword evidence="5" id="KW-0677">Repeat</keyword>
<feature type="domain" description="FERM" evidence="11">
    <location>
        <begin position="536"/>
        <end position="841"/>
    </location>
</feature>
<dbReference type="Pfam" id="PF09380">
    <property type="entry name" value="FERM_C"/>
    <property type="match status" value="1"/>
</dbReference>
<dbReference type="CDD" id="cd00136">
    <property type="entry name" value="PDZ_canonical"/>
    <property type="match status" value="1"/>
</dbReference>
<dbReference type="InterPro" id="IPR018979">
    <property type="entry name" value="FERM_N"/>
</dbReference>
<dbReference type="PROSITE" id="PS50055">
    <property type="entry name" value="TYR_PHOSPHATASE_PTP"/>
    <property type="match status" value="1"/>
</dbReference>
<feature type="region of interest" description="Disordered" evidence="8">
    <location>
        <begin position="183"/>
        <end position="271"/>
    </location>
</feature>
<name>A0AAV2IC68_LYMST</name>
<dbReference type="Gene3D" id="1.20.80.10">
    <property type="match status" value="1"/>
</dbReference>
<keyword evidence="15" id="KW-1185">Reference proteome</keyword>